<dbReference type="Pfam" id="PF04402">
    <property type="entry name" value="SIMPL"/>
    <property type="match status" value="1"/>
</dbReference>
<organism evidence="2 3">
    <name type="scientific">Ornithinibacillus caprae</name>
    <dbReference type="NCBI Taxonomy" id="2678566"/>
    <lineage>
        <taxon>Bacteria</taxon>
        <taxon>Bacillati</taxon>
        <taxon>Bacillota</taxon>
        <taxon>Bacilli</taxon>
        <taxon>Bacillales</taxon>
        <taxon>Bacillaceae</taxon>
        <taxon>Ornithinibacillus</taxon>
    </lineage>
</organism>
<accession>A0A6N8FKW9</accession>
<dbReference type="Proteomes" id="UP000469125">
    <property type="component" value="Unassembled WGS sequence"/>
</dbReference>
<dbReference type="PANTHER" id="PTHR34387">
    <property type="entry name" value="SLR1258 PROTEIN"/>
    <property type="match status" value="1"/>
</dbReference>
<dbReference type="Gene3D" id="3.30.70.2970">
    <property type="entry name" value="Protein of unknown function (DUF541), domain 2"/>
    <property type="match status" value="1"/>
</dbReference>
<dbReference type="AlphaFoldDB" id="A0A6N8FKW9"/>
<protein>
    <submittedName>
        <fullName evidence="2">DUF541 domain-containing protein</fullName>
    </submittedName>
</protein>
<evidence type="ECO:0000256" key="1">
    <source>
        <dbReference type="SAM" id="Coils"/>
    </source>
</evidence>
<dbReference type="PANTHER" id="PTHR34387:SF2">
    <property type="entry name" value="SLR1258 PROTEIN"/>
    <property type="match status" value="1"/>
</dbReference>
<comment type="caution">
    <text evidence="2">The sequence shown here is derived from an EMBL/GenBank/DDBJ whole genome shotgun (WGS) entry which is preliminary data.</text>
</comment>
<evidence type="ECO:0000313" key="2">
    <source>
        <dbReference type="EMBL" id="MUK88627.1"/>
    </source>
</evidence>
<dbReference type="InterPro" id="IPR052022">
    <property type="entry name" value="26kDa_periplasmic_antigen"/>
</dbReference>
<dbReference type="EMBL" id="WOCA01000006">
    <property type="protein sequence ID" value="MUK88627.1"/>
    <property type="molecule type" value="Genomic_DNA"/>
</dbReference>
<reference evidence="2 3" key="1">
    <citation type="submission" date="2019-11" db="EMBL/GenBank/DDBJ databases">
        <authorList>
            <person name="Li X."/>
        </authorList>
    </citation>
    <scope>NUCLEOTIDE SEQUENCE [LARGE SCALE GENOMIC DNA]</scope>
    <source>
        <strain evidence="2 3">L9</strain>
    </source>
</reference>
<dbReference type="GO" id="GO:0006974">
    <property type="term" value="P:DNA damage response"/>
    <property type="evidence" value="ECO:0007669"/>
    <property type="project" value="TreeGrafter"/>
</dbReference>
<keyword evidence="3" id="KW-1185">Reference proteome</keyword>
<evidence type="ECO:0000313" key="3">
    <source>
        <dbReference type="Proteomes" id="UP000469125"/>
    </source>
</evidence>
<dbReference type="Gene3D" id="3.30.110.170">
    <property type="entry name" value="Protein of unknown function (DUF541), domain 1"/>
    <property type="match status" value="1"/>
</dbReference>
<dbReference type="InterPro" id="IPR007497">
    <property type="entry name" value="SIMPL/DUF541"/>
</dbReference>
<sequence>MYYSYPYIRSNSDPRQNDRKLLVTGEGTVSVEPDRAVVILGVVTEDSNLQKAQQENAEYTDNVINALLQENIPRNNIRTQDYRIDMNYDYKEGVQIFRGYRVTNLLRVIIEAIDKVGLIVDIAVDHGANVVRNIELTIANQDRYYEEALKRAVENAQVKASIIAQELGVSISSVPYSLKEISRREDTVPRPVVLGVSTESPTTPIEPGRLEVNAKVEAEFQY</sequence>
<keyword evidence="1" id="KW-0175">Coiled coil</keyword>
<dbReference type="RefSeq" id="WP_155668607.1">
    <property type="nucleotide sequence ID" value="NZ_WOCA01000006.1"/>
</dbReference>
<proteinExistence type="predicted"/>
<feature type="coiled-coil region" evidence="1">
    <location>
        <begin position="42"/>
        <end position="69"/>
    </location>
</feature>
<name>A0A6N8FKW9_9BACI</name>
<gene>
    <name evidence="2" type="ORF">GMD78_09515</name>
</gene>